<accession>A0A2J0U7Y0</accession>
<dbReference type="PANTHER" id="PTHR10127:SF850">
    <property type="entry name" value="METALLOENDOPEPTIDASE"/>
    <property type="match status" value="1"/>
</dbReference>
<dbReference type="PANTHER" id="PTHR10127">
    <property type="entry name" value="DISCOIDIN, CUB, EGF, LAMININ , AND ZINC METALLOPROTEASE DOMAIN CONTAINING"/>
    <property type="match status" value="1"/>
</dbReference>
<reference evidence="2 3" key="1">
    <citation type="journal article" date="2017" name="Front. Microbiol.">
        <title>Double-Face Meets the Bacterial World: The Opportunistic Pathogen Stenotrophomonas maltophilia.</title>
        <authorList>
            <person name="Lira F."/>
            <person name="Berg G."/>
            <person name="Martinez J.L."/>
        </authorList>
    </citation>
    <scope>NUCLEOTIDE SEQUENCE [LARGE SCALE GENOMIC DNA]</scope>
    <source>
        <strain evidence="2 3">EA1</strain>
    </source>
</reference>
<dbReference type="RefSeq" id="WP_100441916.1">
    <property type="nucleotide sequence ID" value="NZ_NEQV01000006.1"/>
</dbReference>
<gene>
    <name evidence="2" type="ORF">B9Y64_18155</name>
</gene>
<name>A0A2J0U7Y0_STEMA</name>
<dbReference type="SUPFAM" id="SSF55486">
    <property type="entry name" value="Metalloproteases ('zincins'), catalytic domain"/>
    <property type="match status" value="1"/>
</dbReference>
<dbReference type="Pfam" id="PF01400">
    <property type="entry name" value="Astacin"/>
    <property type="match status" value="1"/>
</dbReference>
<dbReference type="GO" id="GO:0008270">
    <property type="term" value="F:zinc ion binding"/>
    <property type="evidence" value="ECO:0007669"/>
    <property type="project" value="InterPro"/>
</dbReference>
<dbReference type="GO" id="GO:0004222">
    <property type="term" value="F:metalloendopeptidase activity"/>
    <property type="evidence" value="ECO:0007669"/>
    <property type="project" value="InterPro"/>
</dbReference>
<organism evidence="2 3">
    <name type="scientific">Stenotrophomonas maltophilia</name>
    <name type="common">Pseudomonas maltophilia</name>
    <name type="synonym">Xanthomonas maltophilia</name>
    <dbReference type="NCBI Taxonomy" id="40324"/>
    <lineage>
        <taxon>Bacteria</taxon>
        <taxon>Pseudomonadati</taxon>
        <taxon>Pseudomonadota</taxon>
        <taxon>Gammaproteobacteria</taxon>
        <taxon>Lysobacterales</taxon>
        <taxon>Lysobacteraceae</taxon>
        <taxon>Stenotrophomonas</taxon>
        <taxon>Stenotrophomonas maltophilia group</taxon>
    </lineage>
</organism>
<dbReference type="InterPro" id="IPR006026">
    <property type="entry name" value="Peptidase_Metallo"/>
</dbReference>
<dbReference type="SMART" id="SM00235">
    <property type="entry name" value="ZnMc"/>
    <property type="match status" value="1"/>
</dbReference>
<dbReference type="Proteomes" id="UP000230167">
    <property type="component" value="Unassembled WGS sequence"/>
</dbReference>
<dbReference type="Gene3D" id="3.40.390.10">
    <property type="entry name" value="Collagenase (Catalytic Domain)"/>
    <property type="match status" value="1"/>
</dbReference>
<feature type="domain" description="Peptidase metallopeptidase" evidence="1">
    <location>
        <begin position="97"/>
        <end position="222"/>
    </location>
</feature>
<dbReference type="GO" id="GO:0006508">
    <property type="term" value="P:proteolysis"/>
    <property type="evidence" value="ECO:0007669"/>
    <property type="project" value="InterPro"/>
</dbReference>
<dbReference type="EMBL" id="NEQV01000006">
    <property type="protein sequence ID" value="PJL25435.1"/>
    <property type="molecule type" value="Genomic_DNA"/>
</dbReference>
<dbReference type="OrthoDB" id="5903218at2"/>
<proteinExistence type="predicted"/>
<evidence type="ECO:0000259" key="1">
    <source>
        <dbReference type="SMART" id="SM00235"/>
    </source>
</evidence>
<comment type="caution">
    <text evidence="2">The sequence shown here is derived from an EMBL/GenBank/DDBJ whole genome shotgun (WGS) entry which is preliminary data.</text>
</comment>
<dbReference type="InterPro" id="IPR024079">
    <property type="entry name" value="MetalloPept_cat_dom_sf"/>
</dbReference>
<evidence type="ECO:0000313" key="3">
    <source>
        <dbReference type="Proteomes" id="UP000230167"/>
    </source>
</evidence>
<dbReference type="AlphaFoldDB" id="A0A2J0U7Y0"/>
<protein>
    <recommendedName>
        <fullName evidence="1">Peptidase metallopeptidase domain-containing protein</fullName>
    </recommendedName>
</protein>
<evidence type="ECO:0000313" key="2">
    <source>
        <dbReference type="EMBL" id="PJL25435.1"/>
    </source>
</evidence>
<sequence length="314" mass="34502">MKPTHALRKSLFPSRLRGIARYSALMLLFPAAGGMASEGTSLRQVVYQGKQIVAEVSDGVVFLQDDVLAFPGEVTSIGDVVTHAHSDHAIDEPQVGTARLWRKSNLTYAFQSAVPSSVRNLLRQGAGIWNEATSWQFTETANVNSADIVVANSASRCAASVGAPADGDQATMTLSTDCTLRSMVHELGHVVGMIHEHQRPGRDRWVRVRQDTLDYIKQNYPASTYNLVIAALRPEHFSPGQPYAMDTGSIMMYGSYPQRSPMKEDLMERNLPFFTAPDGSLYEASPARLSNKDIATAEYLATLITRVNSLLLHY</sequence>
<dbReference type="InterPro" id="IPR001506">
    <property type="entry name" value="Peptidase_M12A"/>
</dbReference>